<evidence type="ECO:0008006" key="6">
    <source>
        <dbReference type="Google" id="ProtNLM"/>
    </source>
</evidence>
<organism evidence="4 5">
    <name type="scientific">Haloferula sargassicola</name>
    <dbReference type="NCBI Taxonomy" id="490096"/>
    <lineage>
        <taxon>Bacteria</taxon>
        <taxon>Pseudomonadati</taxon>
        <taxon>Verrucomicrobiota</taxon>
        <taxon>Verrucomicrobiia</taxon>
        <taxon>Verrucomicrobiales</taxon>
        <taxon>Verrucomicrobiaceae</taxon>
        <taxon>Haloferula</taxon>
    </lineage>
</organism>
<dbReference type="Pfam" id="PF20620">
    <property type="entry name" value="DUF6805"/>
    <property type="match status" value="1"/>
</dbReference>
<dbReference type="RefSeq" id="WP_353567470.1">
    <property type="nucleotide sequence ID" value="NZ_BAABRI010000014.1"/>
</dbReference>
<comment type="caution">
    <text evidence="4">The sequence shown here is derived from an EMBL/GenBank/DDBJ whole genome shotgun (WGS) entry which is preliminary data.</text>
</comment>
<name>A0ABP9UTL1_9BACT</name>
<evidence type="ECO:0000259" key="3">
    <source>
        <dbReference type="Pfam" id="PF20620"/>
    </source>
</evidence>
<feature type="domain" description="Glycoside hydrolase GH146 substrate-binding" evidence="3">
    <location>
        <begin position="114"/>
        <end position="246"/>
    </location>
</feature>
<dbReference type="Pfam" id="PF16375">
    <property type="entry name" value="DUF4986"/>
    <property type="match status" value="1"/>
</dbReference>
<protein>
    <recommendedName>
        <fullName evidence="6">Glycosyl hydrolase family 98 putative carbohydrate-binding module domain-containing protein</fullName>
    </recommendedName>
</protein>
<dbReference type="Proteomes" id="UP001476282">
    <property type="component" value="Unassembled WGS sequence"/>
</dbReference>
<dbReference type="InterPro" id="IPR046544">
    <property type="entry name" value="GH146_SB_dom"/>
</dbReference>
<reference evidence="4 5" key="1">
    <citation type="submission" date="2024-02" db="EMBL/GenBank/DDBJ databases">
        <title>Haloferula sargassicola NBRC 104335.</title>
        <authorList>
            <person name="Ichikawa N."/>
            <person name="Katano-Makiyama Y."/>
            <person name="Hidaka K."/>
        </authorList>
    </citation>
    <scope>NUCLEOTIDE SEQUENCE [LARGE SCALE GENOMIC DNA]</scope>
    <source>
        <strain evidence="4 5">NBRC 104335</strain>
    </source>
</reference>
<evidence type="ECO:0000313" key="4">
    <source>
        <dbReference type="EMBL" id="GAA5483359.1"/>
    </source>
</evidence>
<evidence type="ECO:0000313" key="5">
    <source>
        <dbReference type="Proteomes" id="UP001476282"/>
    </source>
</evidence>
<proteinExistence type="predicted"/>
<gene>
    <name evidence="4" type="ORF">Hsar01_02589</name>
</gene>
<dbReference type="InterPro" id="IPR032275">
    <property type="entry name" value="DUF4986"/>
</dbReference>
<keyword evidence="5" id="KW-1185">Reference proteome</keyword>
<sequence length="249" mass="27053">MATPAGTKDLIGERAGSGRGDHIAGGPLVPLDKVPALATTPAELPRHVVPDPDGQPLHFRIKDVVSPPSSDGLPLTPFFGLQGQRYQIYWNILSENELALRQAELAAAEKAREALEARTLDAVATGEQQPEVEHGFEGEQTQTGEHEGRRWRDGKSFQYTLDTRGASAAELGLTLWGGDRDRAFDIFADGNRIAQVTLDAEMPGRFMDKRFPIPAEVLAAAGDGKLTIRFVATKWVAGGIYEVRLMKAE</sequence>
<feature type="domain" description="DUF4986" evidence="2">
    <location>
        <begin position="6"/>
        <end position="90"/>
    </location>
</feature>
<evidence type="ECO:0000259" key="2">
    <source>
        <dbReference type="Pfam" id="PF16375"/>
    </source>
</evidence>
<feature type="region of interest" description="Disordered" evidence="1">
    <location>
        <begin position="126"/>
        <end position="150"/>
    </location>
</feature>
<evidence type="ECO:0000256" key="1">
    <source>
        <dbReference type="SAM" id="MobiDB-lite"/>
    </source>
</evidence>
<accession>A0ABP9UTL1</accession>
<feature type="region of interest" description="Disordered" evidence="1">
    <location>
        <begin position="1"/>
        <end position="26"/>
    </location>
</feature>
<dbReference type="EMBL" id="BAABRI010000014">
    <property type="protein sequence ID" value="GAA5483359.1"/>
    <property type="molecule type" value="Genomic_DNA"/>
</dbReference>